<dbReference type="Pfam" id="PF09331">
    <property type="entry name" value="DUF1985"/>
    <property type="match status" value="1"/>
</dbReference>
<dbReference type="PANTHER" id="PTHR48450">
    <property type="entry name" value="DUF1985 DOMAIN-CONTAINING PROTEIN"/>
    <property type="match status" value="1"/>
</dbReference>
<feature type="domain" description="DUF1985" evidence="1">
    <location>
        <begin position="68"/>
        <end position="203"/>
    </location>
</feature>
<evidence type="ECO:0000313" key="2">
    <source>
        <dbReference type="EnsemblPlants" id="Solyc12g049600.2.1.1"/>
    </source>
</evidence>
<sequence length="287" mass="33666">GTSHACKKLPKNAPHIHYIVNHDIKYKLTDKLTPEQYNYFCESMYFGQYMKIRKRVGQGQIHRCCMSLEVEASTNQALVIKVNAVILKFTIRTFAIITGLNYVGVVENFKFNTEEPNRLIVQYFGGNEIICRSDLFDRFNGKVWVDNDVDAIKFAILYFIHMFVYSGEKRSLRIPRIHFDLVESGRYMHYPWDRKAFEWLLQSINKVLTTDGQYYRICGMPVVLQIWIYECMGKRQTNFAQKISDCIPRILNWQTVGAKPLFKTLMKDTFNDGNTELLYIIHDIVPL</sequence>
<dbReference type="InterPro" id="IPR015410">
    <property type="entry name" value="DUF1985"/>
</dbReference>
<dbReference type="AlphaFoldDB" id="A0A3Q7JWM4"/>
<protein>
    <recommendedName>
        <fullName evidence="1">DUF1985 domain-containing protein</fullName>
    </recommendedName>
</protein>
<dbReference type="STRING" id="4081.A0A3Q7JWM4"/>
<dbReference type="EnsemblPlants" id="Solyc12g049600.2.1">
    <property type="protein sequence ID" value="Solyc12g049600.2.1.1"/>
    <property type="gene ID" value="Solyc12g049600.2"/>
</dbReference>
<organism evidence="2">
    <name type="scientific">Solanum lycopersicum</name>
    <name type="common">Tomato</name>
    <name type="synonym">Lycopersicon esculentum</name>
    <dbReference type="NCBI Taxonomy" id="4081"/>
    <lineage>
        <taxon>Eukaryota</taxon>
        <taxon>Viridiplantae</taxon>
        <taxon>Streptophyta</taxon>
        <taxon>Embryophyta</taxon>
        <taxon>Tracheophyta</taxon>
        <taxon>Spermatophyta</taxon>
        <taxon>Magnoliopsida</taxon>
        <taxon>eudicotyledons</taxon>
        <taxon>Gunneridae</taxon>
        <taxon>Pentapetalae</taxon>
        <taxon>asterids</taxon>
        <taxon>lamiids</taxon>
        <taxon>Solanales</taxon>
        <taxon>Solanaceae</taxon>
        <taxon>Solanoideae</taxon>
        <taxon>Solaneae</taxon>
        <taxon>Solanum</taxon>
        <taxon>Solanum subgen. Lycopersicon</taxon>
    </lineage>
</organism>
<name>A0A3Q7JWM4_SOLLC</name>
<keyword evidence="3" id="KW-1185">Reference proteome</keyword>
<accession>A0A3Q7JWM4</accession>
<dbReference type="Proteomes" id="UP000004994">
    <property type="component" value="Chromosome 12"/>
</dbReference>
<dbReference type="InParanoid" id="A0A3Q7JWM4"/>
<reference evidence="2" key="2">
    <citation type="submission" date="2019-01" db="UniProtKB">
        <authorList>
            <consortium name="EnsemblPlants"/>
        </authorList>
    </citation>
    <scope>IDENTIFICATION</scope>
    <source>
        <strain evidence="2">cv. Heinz 1706</strain>
    </source>
</reference>
<dbReference type="PaxDb" id="4081-Solyc12g049600.1.1"/>
<dbReference type="PANTHER" id="PTHR48450:SF1">
    <property type="entry name" value="DUF1985 DOMAIN-CONTAINING PROTEIN"/>
    <property type="match status" value="1"/>
</dbReference>
<proteinExistence type="predicted"/>
<dbReference type="Gramene" id="Solyc12g049600.2.1">
    <property type="protein sequence ID" value="Solyc12g049600.2.1.1"/>
    <property type="gene ID" value="Solyc12g049600.2"/>
</dbReference>
<reference evidence="2" key="1">
    <citation type="journal article" date="2012" name="Nature">
        <title>The tomato genome sequence provides insights into fleshy fruit evolution.</title>
        <authorList>
            <consortium name="Tomato Genome Consortium"/>
        </authorList>
    </citation>
    <scope>NUCLEOTIDE SEQUENCE [LARGE SCALE GENOMIC DNA]</scope>
    <source>
        <strain evidence="2">cv. Heinz 1706</strain>
    </source>
</reference>
<evidence type="ECO:0000313" key="3">
    <source>
        <dbReference type="Proteomes" id="UP000004994"/>
    </source>
</evidence>
<evidence type="ECO:0000259" key="1">
    <source>
        <dbReference type="Pfam" id="PF09331"/>
    </source>
</evidence>